<dbReference type="Proteomes" id="UP001148614">
    <property type="component" value="Unassembled WGS sequence"/>
</dbReference>
<evidence type="ECO:0000256" key="7">
    <source>
        <dbReference type="ARBA" id="ARBA00023277"/>
    </source>
</evidence>
<dbReference type="EC" id="1.14.99.56" evidence="11"/>
<accession>A0A9W8NHM8</accession>
<evidence type="ECO:0000313" key="15">
    <source>
        <dbReference type="Proteomes" id="UP001148614"/>
    </source>
</evidence>
<dbReference type="Pfam" id="PF03443">
    <property type="entry name" value="AA9"/>
    <property type="match status" value="1"/>
</dbReference>
<feature type="signal peptide" evidence="12">
    <location>
        <begin position="1"/>
        <end position="20"/>
    </location>
</feature>
<evidence type="ECO:0000256" key="8">
    <source>
        <dbReference type="ARBA" id="ARBA00023326"/>
    </source>
</evidence>
<comment type="catalytic activity">
    <reaction evidence="10">
        <text>[(1-&gt;4)-beta-D-glucosyl]n+m + reduced acceptor + O2 = 4-dehydro-beta-D-glucosyl-[(1-&gt;4)-beta-D-glucosyl]n-1 + [(1-&gt;4)-beta-D-glucosyl]m + acceptor + H2O.</text>
        <dbReference type="EC" id="1.14.99.56"/>
    </reaction>
</comment>
<reference evidence="14" key="1">
    <citation type="submission" date="2022-07" db="EMBL/GenBank/DDBJ databases">
        <title>Genome Sequence of Xylaria arbuscula.</title>
        <authorList>
            <person name="Buettner E."/>
        </authorList>
    </citation>
    <scope>NUCLEOTIDE SEQUENCE</scope>
    <source>
        <strain evidence="14">VT107</strain>
    </source>
</reference>
<evidence type="ECO:0000256" key="9">
    <source>
        <dbReference type="ARBA" id="ARBA00044502"/>
    </source>
</evidence>
<evidence type="ECO:0000256" key="5">
    <source>
        <dbReference type="ARBA" id="ARBA00023001"/>
    </source>
</evidence>
<evidence type="ECO:0000256" key="4">
    <source>
        <dbReference type="ARBA" id="ARBA00022729"/>
    </source>
</evidence>
<evidence type="ECO:0000256" key="12">
    <source>
        <dbReference type="SAM" id="SignalP"/>
    </source>
</evidence>
<gene>
    <name evidence="14" type="ORF">NPX13_g3256</name>
</gene>
<dbReference type="EMBL" id="JANPWZ010000394">
    <property type="protein sequence ID" value="KAJ3577308.1"/>
    <property type="molecule type" value="Genomic_DNA"/>
</dbReference>
<dbReference type="PANTHER" id="PTHR33353">
    <property type="entry name" value="PUTATIVE (AFU_ORTHOLOGUE AFUA_1G12560)-RELATED"/>
    <property type="match status" value="1"/>
</dbReference>
<organism evidence="14 15">
    <name type="scientific">Xylaria arbuscula</name>
    <dbReference type="NCBI Taxonomy" id="114810"/>
    <lineage>
        <taxon>Eukaryota</taxon>
        <taxon>Fungi</taxon>
        <taxon>Dikarya</taxon>
        <taxon>Ascomycota</taxon>
        <taxon>Pezizomycotina</taxon>
        <taxon>Sordariomycetes</taxon>
        <taxon>Xylariomycetidae</taxon>
        <taxon>Xylariales</taxon>
        <taxon>Xylariaceae</taxon>
        <taxon>Xylaria</taxon>
    </lineage>
</organism>
<evidence type="ECO:0000256" key="10">
    <source>
        <dbReference type="ARBA" id="ARBA00045077"/>
    </source>
</evidence>
<keyword evidence="4 12" id="KW-0732">Signal</keyword>
<evidence type="ECO:0000256" key="1">
    <source>
        <dbReference type="ARBA" id="ARBA00001973"/>
    </source>
</evidence>
<keyword evidence="3" id="KW-0964">Secreted</keyword>
<dbReference type="GO" id="GO:0030245">
    <property type="term" value="P:cellulose catabolic process"/>
    <property type="evidence" value="ECO:0007669"/>
    <property type="project" value="UniProtKB-KW"/>
</dbReference>
<evidence type="ECO:0000256" key="11">
    <source>
        <dbReference type="ARBA" id="ARBA00047174"/>
    </source>
</evidence>
<evidence type="ECO:0000256" key="6">
    <source>
        <dbReference type="ARBA" id="ARBA00023157"/>
    </source>
</evidence>
<feature type="domain" description="Auxiliary Activity family 9 catalytic" evidence="13">
    <location>
        <begin position="21"/>
        <end position="237"/>
    </location>
</feature>
<comment type="similarity">
    <text evidence="9">Belongs to the polysaccharide monooxygenase AA9 family.</text>
</comment>
<dbReference type="VEuPathDB" id="FungiDB:F4678DRAFT_475184"/>
<keyword evidence="15" id="KW-1185">Reference proteome</keyword>
<dbReference type="GO" id="GO:0005576">
    <property type="term" value="C:extracellular region"/>
    <property type="evidence" value="ECO:0007669"/>
    <property type="project" value="UniProtKB-SubCell"/>
</dbReference>
<comment type="caution">
    <text evidence="14">The sequence shown here is derived from an EMBL/GenBank/DDBJ whole genome shotgun (WGS) entry which is preliminary data.</text>
</comment>
<comment type="cofactor">
    <cofactor evidence="1">
        <name>Cu(2+)</name>
        <dbReference type="ChEBI" id="CHEBI:29036"/>
    </cofactor>
</comment>
<evidence type="ECO:0000259" key="13">
    <source>
        <dbReference type="Pfam" id="PF03443"/>
    </source>
</evidence>
<proteinExistence type="inferred from homology"/>
<protein>
    <recommendedName>
        <fullName evidence="11">lytic cellulose monooxygenase (C4-dehydrogenating)</fullName>
        <ecNumber evidence="11">1.14.99.56</ecNumber>
    </recommendedName>
</protein>
<dbReference type="InterPro" id="IPR005103">
    <property type="entry name" value="AA9_LPMO"/>
</dbReference>
<dbReference type="PANTHER" id="PTHR33353:SF34">
    <property type="entry name" value="ENDO-BETA-1,4-GLUCANASE D"/>
    <property type="match status" value="1"/>
</dbReference>
<keyword evidence="8" id="KW-0624">Polysaccharide degradation</keyword>
<name>A0A9W8NHM8_9PEZI</name>
<dbReference type="AlphaFoldDB" id="A0A9W8NHM8"/>
<comment type="subcellular location">
    <subcellularLocation>
        <location evidence="2">Secreted</location>
    </subcellularLocation>
</comment>
<dbReference type="CDD" id="cd21175">
    <property type="entry name" value="LPMO_AA9"/>
    <property type="match status" value="1"/>
</dbReference>
<dbReference type="Gene3D" id="2.70.50.70">
    <property type="match status" value="1"/>
</dbReference>
<evidence type="ECO:0000313" key="14">
    <source>
        <dbReference type="EMBL" id="KAJ3577308.1"/>
    </source>
</evidence>
<dbReference type="InterPro" id="IPR049892">
    <property type="entry name" value="AA9"/>
</dbReference>
<evidence type="ECO:0000256" key="2">
    <source>
        <dbReference type="ARBA" id="ARBA00004613"/>
    </source>
</evidence>
<evidence type="ECO:0000256" key="3">
    <source>
        <dbReference type="ARBA" id="ARBA00022525"/>
    </source>
</evidence>
<keyword evidence="7" id="KW-0119">Carbohydrate metabolism</keyword>
<keyword evidence="6" id="KW-1015">Disulfide bond</keyword>
<sequence length="250" mass="26134">MPSLATIAAFSLPLVRLASAHGYVAGITVNGGTWIDGTNPNWYYQPAGTAPETPGWQALNQDNGFVAPDAFTTSDIACHKSATPGQTYIEANAGDTLTLYWNTWPDSHKGPIINYLSKCSGECTAATAAGLSFTKISEAAYLSGFNPGTWVTDTMIANNFTSDVEIPAALAAGNYILRHEIIALHSAGSANGAQNYPQCLNLKIGGTGSTALPAGTAATSLYTPTDDGILFNLYTTFDSYPIPGPEVATI</sequence>
<feature type="chain" id="PRO_5040911523" description="lytic cellulose monooxygenase (C4-dehydrogenating)" evidence="12">
    <location>
        <begin position="21"/>
        <end position="250"/>
    </location>
</feature>
<keyword evidence="5" id="KW-0136">Cellulose degradation</keyword>